<keyword evidence="6 8" id="KW-0472">Membrane</keyword>
<feature type="transmembrane region" description="Helical" evidence="8">
    <location>
        <begin position="38"/>
        <end position="54"/>
    </location>
</feature>
<dbReference type="FunFam" id="1.20.1250.20:FF:000117">
    <property type="entry name" value="MFS hexose transporter"/>
    <property type="match status" value="1"/>
</dbReference>
<dbReference type="InterPro" id="IPR005829">
    <property type="entry name" value="Sugar_transporter_CS"/>
</dbReference>
<dbReference type="Proteomes" id="UP000289323">
    <property type="component" value="Unassembled WGS sequence"/>
</dbReference>
<feature type="transmembrane region" description="Helical" evidence="8">
    <location>
        <begin position="120"/>
        <end position="144"/>
    </location>
</feature>
<evidence type="ECO:0000313" key="11">
    <source>
        <dbReference type="Proteomes" id="UP000289323"/>
    </source>
</evidence>
<dbReference type="PROSITE" id="PS00216">
    <property type="entry name" value="SUGAR_TRANSPORT_1"/>
    <property type="match status" value="1"/>
</dbReference>
<comment type="subcellular location">
    <subcellularLocation>
        <location evidence="1">Membrane</location>
        <topology evidence="1">Multi-pass membrane protein</topology>
    </subcellularLocation>
</comment>
<feature type="transmembrane region" description="Helical" evidence="8">
    <location>
        <begin position="367"/>
        <end position="390"/>
    </location>
</feature>
<evidence type="ECO:0000313" key="10">
    <source>
        <dbReference type="EMBL" id="SPQ23518.1"/>
    </source>
</evidence>
<feature type="transmembrane region" description="Helical" evidence="8">
    <location>
        <begin position="440"/>
        <end position="457"/>
    </location>
</feature>
<proteinExistence type="inferred from homology"/>
<protein>
    <submittedName>
        <fullName evidence="10">2175dc62-6007-49bb-81f5-7546bc81dfe6</fullName>
    </submittedName>
</protein>
<organism evidence="10 11">
    <name type="scientific">Thermothielavioides terrestris</name>
    <dbReference type="NCBI Taxonomy" id="2587410"/>
    <lineage>
        <taxon>Eukaryota</taxon>
        <taxon>Fungi</taxon>
        <taxon>Dikarya</taxon>
        <taxon>Ascomycota</taxon>
        <taxon>Pezizomycotina</taxon>
        <taxon>Sordariomycetes</taxon>
        <taxon>Sordariomycetidae</taxon>
        <taxon>Sordariales</taxon>
        <taxon>Chaetomiaceae</taxon>
        <taxon>Thermothielavioides</taxon>
    </lineage>
</organism>
<keyword evidence="5 8" id="KW-1133">Transmembrane helix</keyword>
<dbReference type="InterPro" id="IPR050360">
    <property type="entry name" value="MFS_Sugar_Transporters"/>
</dbReference>
<evidence type="ECO:0000259" key="9">
    <source>
        <dbReference type="PROSITE" id="PS50850"/>
    </source>
</evidence>
<evidence type="ECO:0000256" key="8">
    <source>
        <dbReference type="SAM" id="Phobius"/>
    </source>
</evidence>
<evidence type="ECO:0000256" key="7">
    <source>
        <dbReference type="RuleBase" id="RU003346"/>
    </source>
</evidence>
<dbReference type="PROSITE" id="PS50850">
    <property type="entry name" value="MFS"/>
    <property type="match status" value="1"/>
</dbReference>
<feature type="transmembrane region" description="Helical" evidence="8">
    <location>
        <begin position="469"/>
        <end position="490"/>
    </location>
</feature>
<feature type="transmembrane region" description="Helical" evidence="8">
    <location>
        <begin position="91"/>
        <end position="113"/>
    </location>
</feature>
<evidence type="ECO:0000256" key="5">
    <source>
        <dbReference type="ARBA" id="ARBA00022989"/>
    </source>
</evidence>
<dbReference type="NCBIfam" id="TIGR00879">
    <property type="entry name" value="SP"/>
    <property type="match status" value="1"/>
</dbReference>
<dbReference type="AlphaFoldDB" id="A0A446BM22"/>
<dbReference type="EMBL" id="OUUZ01000010">
    <property type="protein sequence ID" value="SPQ23518.1"/>
    <property type="molecule type" value="Genomic_DNA"/>
</dbReference>
<accession>A0A446BM22</accession>
<dbReference type="GO" id="GO:0005351">
    <property type="term" value="F:carbohydrate:proton symporter activity"/>
    <property type="evidence" value="ECO:0007669"/>
    <property type="project" value="TreeGrafter"/>
</dbReference>
<keyword evidence="3 7" id="KW-0813">Transport</keyword>
<dbReference type="InterPro" id="IPR036259">
    <property type="entry name" value="MFS_trans_sf"/>
</dbReference>
<comment type="similarity">
    <text evidence="2 7">Belongs to the major facilitator superfamily. Sugar transporter (TC 2.A.1.1) family.</text>
</comment>
<feature type="transmembrane region" description="Helical" evidence="8">
    <location>
        <begin position="180"/>
        <end position="202"/>
    </location>
</feature>
<dbReference type="GO" id="GO:0016020">
    <property type="term" value="C:membrane"/>
    <property type="evidence" value="ECO:0007669"/>
    <property type="project" value="UniProtKB-SubCell"/>
</dbReference>
<evidence type="ECO:0000256" key="1">
    <source>
        <dbReference type="ARBA" id="ARBA00004141"/>
    </source>
</evidence>
<name>A0A446BM22_9PEZI</name>
<feature type="transmembrane region" description="Helical" evidence="8">
    <location>
        <begin position="402"/>
        <end position="428"/>
    </location>
</feature>
<feature type="domain" description="Major facilitator superfamily (MFS) profile" evidence="9">
    <location>
        <begin position="41"/>
        <end position="494"/>
    </location>
</feature>
<dbReference type="SUPFAM" id="SSF103473">
    <property type="entry name" value="MFS general substrate transporter"/>
    <property type="match status" value="1"/>
</dbReference>
<reference evidence="10 11" key="1">
    <citation type="submission" date="2018-04" db="EMBL/GenBank/DDBJ databases">
        <authorList>
            <person name="Huttner S."/>
            <person name="Dainat J."/>
        </authorList>
    </citation>
    <scope>NUCLEOTIDE SEQUENCE [LARGE SCALE GENOMIC DNA]</scope>
</reference>
<gene>
    <name evidence="10" type="ORF">TT172_LOCUS5937</name>
</gene>
<evidence type="ECO:0000256" key="4">
    <source>
        <dbReference type="ARBA" id="ARBA00022692"/>
    </source>
</evidence>
<dbReference type="PANTHER" id="PTHR48022">
    <property type="entry name" value="PLASTIDIC GLUCOSE TRANSPORTER 4"/>
    <property type="match status" value="1"/>
</dbReference>
<evidence type="ECO:0000256" key="2">
    <source>
        <dbReference type="ARBA" id="ARBA00010992"/>
    </source>
</evidence>
<evidence type="ECO:0000256" key="6">
    <source>
        <dbReference type="ARBA" id="ARBA00023136"/>
    </source>
</evidence>
<dbReference type="InterPro" id="IPR005828">
    <property type="entry name" value="MFS_sugar_transport-like"/>
</dbReference>
<dbReference type="PANTHER" id="PTHR48022:SF66">
    <property type="entry name" value="MFS HEXOSE TRANSPORTER"/>
    <property type="match status" value="1"/>
</dbReference>
<dbReference type="Gene3D" id="1.20.1250.20">
    <property type="entry name" value="MFS general substrate transporter like domains"/>
    <property type="match status" value="1"/>
</dbReference>
<evidence type="ECO:0000256" key="3">
    <source>
        <dbReference type="ARBA" id="ARBA00022448"/>
    </source>
</evidence>
<dbReference type="InterPro" id="IPR020846">
    <property type="entry name" value="MFS_dom"/>
</dbReference>
<sequence length="538" mass="60745">MASKMRPESTVSAEFEVVQETPRFQRVYWTREPHLRKLYGLAVILMVASATTGYDGMLVNTSQQIDAWNRFFFPQLAANPDLKDPVVDSKLAILVNMFNIGSIVSFFITPFVADHFGRKAAIISGCVCMVVGGFLTGFATGYGMFMGGRFMLGFGNSLAQMASPLLLTEICHPQHRGPVTAIYNCLWNAGALLVSCIAWGTANIKSDWSWRSITLIQVVPSVIQLCGIWWIPESPRYLIHKERHQEALHILTKWHAGGNPHNATVQFEFREIRETIRIQKETERSTSYRDFLRTRGNRWRLAIIVSLGIISQYSGNALFSNYMNAIYEGAGISNQNQKLAMSTGKTILDLIVTVAAALNVDRFGRRPLFLVSTVGMVTSFACWTVTGAVYENSDQLNTSSGYAQLVFIWLFGVFYDIGFSGLLVAYALEILPFHLRAKGMMVMNITVQAMLAISNQTNKLAWERLPHHWNFMLFYTIWDLCELLFVWFFYVETKGPTLEEIARIFDGDGAIAHIDMHDVQKDIYAMDHHHDELPGRAL</sequence>
<dbReference type="Pfam" id="PF00083">
    <property type="entry name" value="Sugar_tr"/>
    <property type="match status" value="1"/>
</dbReference>
<keyword evidence="4 8" id="KW-0812">Transmembrane</keyword>
<dbReference type="InterPro" id="IPR003663">
    <property type="entry name" value="Sugar/inositol_transpt"/>
</dbReference>